<dbReference type="PANTHER" id="PTHR46254:SF13">
    <property type="entry name" value="SECRETED PROTEIN"/>
    <property type="match status" value="1"/>
</dbReference>
<keyword evidence="3" id="KW-1185">Reference proteome</keyword>
<reference evidence="2" key="2">
    <citation type="submission" date="2019-01" db="EMBL/GenBank/DDBJ databases">
        <authorList>
            <person name="Graves T."/>
            <person name="Eichler E.E."/>
            <person name="Wilson R.K."/>
        </authorList>
    </citation>
    <scope>NUCLEOTIDE SEQUENCE [LARGE SCALE GENOMIC DNA]</scope>
    <source>
        <strain evidence="2">17573</strain>
    </source>
</reference>
<dbReference type="OMA" id="CKINCIQ"/>
<reference evidence="3" key="1">
    <citation type="journal article" date="2007" name="Science">
        <title>Evolutionary and biomedical insights from the rhesus macaque genome.</title>
        <authorList>
            <person name="Gibbs R.A."/>
            <person name="Rogers J."/>
            <person name="Katze M.G."/>
            <person name="Bumgarner R."/>
            <person name="Weinstock G.M."/>
            <person name="Mardis E.R."/>
            <person name="Remington K.A."/>
            <person name="Strausberg R.L."/>
            <person name="Venter J.C."/>
            <person name="Wilson R.K."/>
            <person name="Batzer M.A."/>
            <person name="Bustamante C.D."/>
            <person name="Eichler E.E."/>
            <person name="Hahn M.W."/>
            <person name="Hardison R.C."/>
            <person name="Makova K.D."/>
            <person name="Miller W."/>
            <person name="Milosavljevic A."/>
            <person name="Palermo R.E."/>
            <person name="Siepel A."/>
            <person name="Sikela J.M."/>
            <person name="Attaway T."/>
            <person name="Bell S."/>
            <person name="Bernard K.E."/>
            <person name="Buhay C.J."/>
            <person name="Chandrabose M.N."/>
            <person name="Dao M."/>
            <person name="Davis C."/>
            <person name="Delehaunty K.D."/>
            <person name="Ding Y."/>
            <person name="Dinh H.H."/>
            <person name="Dugan-Rocha S."/>
            <person name="Fulton L.A."/>
            <person name="Gabisi R.A."/>
            <person name="Garner T.T."/>
            <person name="Godfrey J."/>
            <person name="Hawes A.C."/>
            <person name="Hernandez J."/>
            <person name="Hines S."/>
            <person name="Holder M."/>
            <person name="Hume J."/>
            <person name="Jhangiani S.N."/>
            <person name="Joshi V."/>
            <person name="Khan Z.M."/>
            <person name="Kirkness E.F."/>
            <person name="Cree A."/>
            <person name="Fowler R.G."/>
            <person name="Lee S."/>
            <person name="Lewis L.R."/>
            <person name="Li Z."/>
            <person name="Liu Y.-S."/>
            <person name="Moore S.M."/>
            <person name="Muzny D."/>
            <person name="Nazareth L.V."/>
            <person name="Ngo D.N."/>
            <person name="Okwuonu G.O."/>
            <person name="Pai G."/>
            <person name="Parker D."/>
            <person name="Paul H.A."/>
            <person name="Pfannkoch C."/>
            <person name="Pohl C.S."/>
            <person name="Rogers Y.-H.C."/>
            <person name="Ruiz S.J."/>
            <person name="Sabo A."/>
            <person name="Santibanez J."/>
            <person name="Schneider B.W."/>
            <person name="Smith S.M."/>
            <person name="Sodergren E."/>
            <person name="Svatek A.F."/>
            <person name="Utterback T.R."/>
            <person name="Vattathil S."/>
            <person name="Warren W."/>
            <person name="White C.S."/>
            <person name="Chinwalla A.T."/>
            <person name="Feng Y."/>
            <person name="Halpern A.L."/>
            <person name="Hillier L.W."/>
            <person name="Huang X."/>
            <person name="Minx P."/>
            <person name="Nelson J.O."/>
            <person name="Pepin K.H."/>
            <person name="Qin X."/>
            <person name="Sutton G.G."/>
            <person name="Venter E."/>
            <person name="Walenz B.P."/>
            <person name="Wallis J.W."/>
            <person name="Worley K.C."/>
            <person name="Yang S.-P."/>
            <person name="Jones S.M."/>
            <person name="Marra M.A."/>
            <person name="Rocchi M."/>
            <person name="Schein J.E."/>
            <person name="Baertsch R."/>
            <person name="Clarke L."/>
            <person name="Csuros M."/>
            <person name="Glasscock J."/>
            <person name="Harris R.A."/>
            <person name="Havlak P."/>
            <person name="Jackson A.R."/>
            <person name="Jiang H."/>
            <person name="Liu Y."/>
            <person name="Messina D.N."/>
            <person name="Shen Y."/>
            <person name="Song H.X.-Z."/>
            <person name="Wylie T."/>
            <person name="Zhang L."/>
            <person name="Birney E."/>
            <person name="Han K."/>
            <person name="Konkel M.K."/>
            <person name="Lee J."/>
            <person name="Smit A.F.A."/>
            <person name="Ullmer B."/>
            <person name="Wang H."/>
            <person name="Xing J."/>
            <person name="Burhans R."/>
            <person name="Cheng Z."/>
            <person name="Karro J.E."/>
            <person name="Ma J."/>
            <person name="Raney B."/>
            <person name="She X."/>
            <person name="Cox M.J."/>
            <person name="Demuth J.P."/>
            <person name="Dumas L.J."/>
            <person name="Han S.-G."/>
            <person name="Hopkins J."/>
            <person name="Karimpour-Fard A."/>
            <person name="Kim Y.H."/>
            <person name="Pollack J.R."/>
            <person name="Vinar T."/>
            <person name="Addo-Quaye C."/>
            <person name="Degenhardt J."/>
            <person name="Denby A."/>
            <person name="Hubisz M.J."/>
            <person name="Indap A."/>
            <person name="Kosiol C."/>
            <person name="Lahn B.T."/>
            <person name="Lawson H.A."/>
            <person name="Marklein A."/>
            <person name="Nielsen R."/>
            <person name="Vallender E.J."/>
            <person name="Clark A.G."/>
            <person name="Ferguson B."/>
            <person name="Hernandez R.D."/>
            <person name="Hirani K."/>
            <person name="Kehrer-Sawatzki H."/>
            <person name="Kolb J."/>
            <person name="Patil S."/>
            <person name="Pu L.-L."/>
            <person name="Ren Y."/>
            <person name="Smith D.G."/>
            <person name="Wheeler D.A."/>
            <person name="Schenck I."/>
            <person name="Ball E.V."/>
            <person name="Chen R."/>
            <person name="Cooper D.N."/>
            <person name="Giardine B."/>
            <person name="Hsu F."/>
            <person name="Kent W.J."/>
            <person name="Lesk A."/>
            <person name="Nelson D.L."/>
            <person name="O'brien W.E."/>
            <person name="Pruefer K."/>
            <person name="Stenson P.D."/>
            <person name="Wallace J.C."/>
            <person name="Ke H."/>
            <person name="Liu X.-M."/>
            <person name="Wang P."/>
            <person name="Xiang A.P."/>
            <person name="Yang F."/>
            <person name="Barber G.P."/>
            <person name="Haussler D."/>
            <person name="Karolchik D."/>
            <person name="Kern A.D."/>
            <person name="Kuhn R.M."/>
            <person name="Smith K.E."/>
            <person name="Zwieg A.S."/>
        </authorList>
    </citation>
    <scope>NUCLEOTIDE SEQUENCE [LARGE SCALE GENOMIC DNA]</scope>
    <source>
        <strain evidence="3">17573</strain>
    </source>
</reference>
<reference evidence="2" key="4">
    <citation type="submission" date="2025-09" db="UniProtKB">
        <authorList>
            <consortium name="Ensembl"/>
        </authorList>
    </citation>
    <scope>IDENTIFICATION</scope>
    <source>
        <strain evidence="2">17573</strain>
    </source>
</reference>
<feature type="compositionally biased region" description="Polar residues" evidence="1">
    <location>
        <begin position="1"/>
        <end position="11"/>
    </location>
</feature>
<dbReference type="AlphaFoldDB" id="A0A5F7ZVV5"/>
<protein>
    <submittedName>
        <fullName evidence="2">Uncharacterized protein</fullName>
    </submittedName>
</protein>
<dbReference type="VEuPathDB" id="HostDB:ENSMMUG00000064330"/>
<reference evidence="2" key="3">
    <citation type="submission" date="2025-08" db="UniProtKB">
        <authorList>
            <consortium name="Ensembl"/>
        </authorList>
    </citation>
    <scope>IDENTIFICATION</scope>
    <source>
        <strain evidence="2">17573</strain>
    </source>
</reference>
<dbReference type="InParanoid" id="A0A5F7ZVV5"/>
<dbReference type="Ensembl" id="ENSMMUT00000095003.1">
    <property type="protein sequence ID" value="ENSMMUP00000068770.1"/>
    <property type="gene ID" value="ENSMMUG00000064330.1"/>
</dbReference>
<feature type="compositionally biased region" description="Low complexity" evidence="1">
    <location>
        <begin position="19"/>
        <end position="32"/>
    </location>
</feature>
<evidence type="ECO:0000256" key="1">
    <source>
        <dbReference type="SAM" id="MobiDB-lite"/>
    </source>
</evidence>
<accession>A0A5F7ZVV5</accession>
<proteinExistence type="predicted"/>
<feature type="region of interest" description="Disordered" evidence="1">
    <location>
        <begin position="1"/>
        <end position="32"/>
    </location>
</feature>
<dbReference type="Bgee" id="ENSMMUG00000064330">
    <property type="expression patterns" value="Expressed in spermatocyte and 16 other cell types or tissues"/>
</dbReference>
<dbReference type="PRINTS" id="PR02045">
    <property type="entry name" value="F138DOMAIN"/>
</dbReference>
<dbReference type="PANTHER" id="PTHR46254">
    <property type="entry name" value="PROTEIN GVQW1-RELATED"/>
    <property type="match status" value="1"/>
</dbReference>
<evidence type="ECO:0000313" key="2">
    <source>
        <dbReference type="Ensembl" id="ENSMMUP00000068770.1"/>
    </source>
</evidence>
<evidence type="ECO:0000313" key="3">
    <source>
        <dbReference type="Proteomes" id="UP000006718"/>
    </source>
</evidence>
<name>A0A5F7ZVV5_MACMU</name>
<sequence>EAGSHSVTQAGVQWHEHGSLQLPGLKQSSSLSLPSSWSYRYTPPCPANFLKSFFCRDRVSYVSQAGLKLLGSSDPLTLASQSAGIIGVSYHTHPPLNRVLPEARHGGSHL</sequence>
<organism evidence="2 3">
    <name type="scientific">Macaca mulatta</name>
    <name type="common">Rhesus macaque</name>
    <dbReference type="NCBI Taxonomy" id="9544"/>
    <lineage>
        <taxon>Eukaryota</taxon>
        <taxon>Metazoa</taxon>
        <taxon>Chordata</taxon>
        <taxon>Craniata</taxon>
        <taxon>Vertebrata</taxon>
        <taxon>Euteleostomi</taxon>
        <taxon>Mammalia</taxon>
        <taxon>Eutheria</taxon>
        <taxon>Euarchontoglires</taxon>
        <taxon>Primates</taxon>
        <taxon>Haplorrhini</taxon>
        <taxon>Catarrhini</taxon>
        <taxon>Cercopithecidae</taxon>
        <taxon>Cercopithecinae</taxon>
        <taxon>Macaca</taxon>
    </lineage>
</organism>
<dbReference type="GeneTree" id="ENSGT00940000161627"/>
<dbReference type="Proteomes" id="UP000006718">
    <property type="component" value="Chromosome 2"/>
</dbReference>